<feature type="transmembrane region" description="Helical" evidence="1">
    <location>
        <begin position="466"/>
        <end position="486"/>
    </location>
</feature>
<protein>
    <submittedName>
        <fullName evidence="2">Polyketide antibiotic transporter</fullName>
    </submittedName>
</protein>
<dbReference type="EMBL" id="JACSPM010000001">
    <property type="protein sequence ID" value="MBD8022775.1"/>
    <property type="molecule type" value="Genomic_DNA"/>
</dbReference>
<sequence length="539" mass="54476">MSGFWALLRLRARRDAVQVSIWTLAVLILAYGSSVGVAENFGSLEERTSLLSLALANPVILLFRGLPSGTAEGAFIVFLVLPFLAMLAALMAAFLAVRHSRADEESGRADMVAATRAGRRVPFAATLVHGIIACLLLGAAGALGLVLSGLAPAGSLMTGAAITATGLVFLAVGLVAAQLFHSSRAANSLTVSLLVASFIIGGVGNALGTPDSTLTRMTSSGLAWVSPFVWAENSRPFADDDIRPLLLAAAVTVALAGLALAMQASRDVGSGVLPARRAKAQAGPLLSGSVGLAWRLSAGSLVAWTLGSAVVGALSTSLATVVEEVGTENPSVQAILERLAAQGSMDQGLLVTFFVMAGVLAACFGVQTVQRARQEETHGTAEAALATPLARERWLGAFLLVALLGILVITGAAVAGAGIALAATDGDGSLLADALVVAAGQTLAAAVFATLTALIFALAPRLTIPLSWGLVLVAACLALFGTIFGIDEDIVALSPFAAVPLPSGDGVDGNGVLWLVTAAAVGAVASVVLMRRRDLAPGG</sequence>
<feature type="transmembrane region" description="Helical" evidence="1">
    <location>
        <begin position="285"/>
        <end position="306"/>
    </location>
</feature>
<feature type="transmembrane region" description="Helical" evidence="1">
    <location>
        <begin position="156"/>
        <end position="177"/>
    </location>
</feature>
<dbReference type="Proteomes" id="UP000602532">
    <property type="component" value="Unassembled WGS sequence"/>
</dbReference>
<feature type="transmembrane region" description="Helical" evidence="1">
    <location>
        <begin position="245"/>
        <end position="264"/>
    </location>
</feature>
<keyword evidence="1" id="KW-0472">Membrane</keyword>
<keyword evidence="1" id="KW-1133">Transmembrane helix</keyword>
<proteinExistence type="predicted"/>
<organism evidence="2 3">
    <name type="scientific">Microbacterium gallinarum</name>
    <dbReference type="NCBI Taxonomy" id="2762209"/>
    <lineage>
        <taxon>Bacteria</taxon>
        <taxon>Bacillati</taxon>
        <taxon>Actinomycetota</taxon>
        <taxon>Actinomycetes</taxon>
        <taxon>Micrococcales</taxon>
        <taxon>Microbacteriaceae</taxon>
        <taxon>Microbacterium</taxon>
    </lineage>
</organism>
<feature type="transmembrane region" description="Helical" evidence="1">
    <location>
        <begin position="126"/>
        <end position="150"/>
    </location>
</feature>
<gene>
    <name evidence="2" type="ORF">H9622_04120</name>
</gene>
<name>A0ABR8X0A6_9MICO</name>
<feature type="transmembrane region" description="Helical" evidence="1">
    <location>
        <begin position="189"/>
        <end position="207"/>
    </location>
</feature>
<keyword evidence="3" id="KW-1185">Reference proteome</keyword>
<feature type="transmembrane region" description="Helical" evidence="1">
    <location>
        <begin position="73"/>
        <end position="97"/>
    </location>
</feature>
<reference evidence="2 3" key="1">
    <citation type="submission" date="2020-08" db="EMBL/GenBank/DDBJ databases">
        <title>A Genomic Blueprint of the Chicken Gut Microbiome.</title>
        <authorList>
            <person name="Gilroy R."/>
            <person name="Ravi A."/>
            <person name="Getino M."/>
            <person name="Pursley I."/>
            <person name="Horton D.L."/>
            <person name="Alikhan N.-F."/>
            <person name="Baker D."/>
            <person name="Gharbi K."/>
            <person name="Hall N."/>
            <person name="Watson M."/>
            <person name="Adriaenssens E.M."/>
            <person name="Foster-Nyarko E."/>
            <person name="Jarju S."/>
            <person name="Secka A."/>
            <person name="Antonio M."/>
            <person name="Oren A."/>
            <person name="Chaudhuri R."/>
            <person name="La Ragione R.M."/>
            <person name="Hildebrand F."/>
            <person name="Pallen M.J."/>
        </authorList>
    </citation>
    <scope>NUCLEOTIDE SEQUENCE [LARGE SCALE GENOMIC DNA]</scope>
    <source>
        <strain evidence="2 3">Sa1CUA4</strain>
    </source>
</reference>
<feature type="transmembrane region" description="Helical" evidence="1">
    <location>
        <begin position="20"/>
        <end position="38"/>
    </location>
</feature>
<feature type="transmembrane region" description="Helical" evidence="1">
    <location>
        <begin position="397"/>
        <end position="423"/>
    </location>
</feature>
<dbReference type="RefSeq" id="WP_191764492.1">
    <property type="nucleotide sequence ID" value="NZ_JACSPM010000001.1"/>
</dbReference>
<evidence type="ECO:0000256" key="1">
    <source>
        <dbReference type="SAM" id="Phobius"/>
    </source>
</evidence>
<keyword evidence="1" id="KW-0812">Transmembrane</keyword>
<evidence type="ECO:0000313" key="2">
    <source>
        <dbReference type="EMBL" id="MBD8022775.1"/>
    </source>
</evidence>
<feature type="transmembrane region" description="Helical" evidence="1">
    <location>
        <begin position="511"/>
        <end position="530"/>
    </location>
</feature>
<feature type="transmembrane region" description="Helical" evidence="1">
    <location>
        <begin position="435"/>
        <end position="459"/>
    </location>
</feature>
<comment type="caution">
    <text evidence="2">The sequence shown here is derived from an EMBL/GenBank/DDBJ whole genome shotgun (WGS) entry which is preliminary data.</text>
</comment>
<accession>A0ABR8X0A6</accession>
<evidence type="ECO:0000313" key="3">
    <source>
        <dbReference type="Proteomes" id="UP000602532"/>
    </source>
</evidence>
<feature type="transmembrane region" description="Helical" evidence="1">
    <location>
        <begin position="348"/>
        <end position="366"/>
    </location>
</feature>